<feature type="signal peptide" evidence="4">
    <location>
        <begin position="1"/>
        <end position="28"/>
    </location>
</feature>
<dbReference type="GO" id="GO:1904680">
    <property type="term" value="F:peptide transmembrane transporter activity"/>
    <property type="evidence" value="ECO:0007669"/>
    <property type="project" value="TreeGrafter"/>
</dbReference>
<dbReference type="PANTHER" id="PTHR30290">
    <property type="entry name" value="PERIPLASMIC BINDING COMPONENT OF ABC TRANSPORTER"/>
    <property type="match status" value="1"/>
</dbReference>
<keyword evidence="7" id="KW-1185">Reference proteome</keyword>
<sequence length="524" mass="59819">MRTTRRSLLASAAAIGAVSALMPFRAVAQTRPDLVIAVDNLWETMDPVIGISTSGGRVHWNLFDTLVRRNRWDDPDGTELVPWLATSWERTSPTIWTFQLRDGVKFHDGHVMDAEDVAFSISEKRLWGEEPEAPRGTRYAAGIVRVEATGPLTVEIETEAPDPSIPYRMVTPIGFVLPKHYYEEAGRDAFGQKPMGTGPYKLVSFNPSTELVAEAFDDYWNGPIPAQSLTFRIVPEFSTRYAGLAAGEFDVIVNIPSDQIEVVRSTPGIKVLEKSIENYPMFAFNTLNTEDLPDNPLTDPNLRKAMVSAIDREGITQALWGDATFVPTPFNFPEYGDYYDPDRKRAYPYDPERARELLEMSDYDGEELIWHIVRGFYPNYEVAAEFMVEQWRDIGINVRIRIVDNFSLAYERPFHLLNMSMSSEFSGDPYRPLWLDWGPDSSRTTAAHKTWVPSDRFLEIGERFEDAQDFEARKAAYLELVDEWEDITPGMYFWRNVVSFGIREDLNWDPGNSDVTIFDKMFMG</sequence>
<feature type="domain" description="Solute-binding protein family 5" evidence="5">
    <location>
        <begin position="79"/>
        <end position="438"/>
    </location>
</feature>
<evidence type="ECO:0000313" key="6">
    <source>
        <dbReference type="EMBL" id="AUM75885.1"/>
    </source>
</evidence>
<keyword evidence="6" id="KW-0614">Plasmid</keyword>
<dbReference type="InterPro" id="IPR000914">
    <property type="entry name" value="SBP_5_dom"/>
</dbReference>
<evidence type="ECO:0000256" key="1">
    <source>
        <dbReference type="ARBA" id="ARBA00004418"/>
    </source>
</evidence>
<dbReference type="PANTHER" id="PTHR30290:SF38">
    <property type="entry name" value="D,D-DIPEPTIDE-BINDING PERIPLASMIC PROTEIN DDPA-RELATED"/>
    <property type="match status" value="1"/>
</dbReference>
<dbReference type="GO" id="GO:0015833">
    <property type="term" value="P:peptide transport"/>
    <property type="evidence" value="ECO:0007669"/>
    <property type="project" value="TreeGrafter"/>
</dbReference>
<gene>
    <name evidence="6" type="ORF">CYR75_15835</name>
</gene>
<dbReference type="AlphaFoldDB" id="A0A2K9MMQ0"/>
<name>A0A2K9MMQ0_9RHOB</name>
<dbReference type="EMBL" id="CP025585">
    <property type="protein sequence ID" value="AUM75885.1"/>
    <property type="molecule type" value="Genomic_DNA"/>
</dbReference>
<dbReference type="InterPro" id="IPR006311">
    <property type="entry name" value="TAT_signal"/>
</dbReference>
<dbReference type="KEGG" id="paru:CYR75_15835"/>
<evidence type="ECO:0000313" key="7">
    <source>
        <dbReference type="Proteomes" id="UP000234882"/>
    </source>
</evidence>
<geneLocation type="plasmid" evidence="7">
    <name>pcba4604-02</name>
</geneLocation>
<keyword evidence="3 4" id="KW-0732">Signal</keyword>
<feature type="chain" id="PRO_5014733306" evidence="4">
    <location>
        <begin position="29"/>
        <end position="524"/>
    </location>
</feature>
<dbReference type="Proteomes" id="UP000234882">
    <property type="component" value="Plasmid pCBA4604-02"/>
</dbReference>
<comment type="similarity">
    <text evidence="2">Belongs to the bacterial solute-binding protein 5 family.</text>
</comment>
<dbReference type="Gene3D" id="3.10.105.10">
    <property type="entry name" value="Dipeptide-binding Protein, Domain 3"/>
    <property type="match status" value="1"/>
</dbReference>
<dbReference type="Pfam" id="PF00496">
    <property type="entry name" value="SBP_bac_5"/>
    <property type="match status" value="1"/>
</dbReference>
<dbReference type="OrthoDB" id="9803988at2"/>
<dbReference type="InterPro" id="IPR039424">
    <property type="entry name" value="SBP_5"/>
</dbReference>
<evidence type="ECO:0000259" key="5">
    <source>
        <dbReference type="Pfam" id="PF00496"/>
    </source>
</evidence>
<evidence type="ECO:0000256" key="2">
    <source>
        <dbReference type="ARBA" id="ARBA00005695"/>
    </source>
</evidence>
<comment type="subcellular location">
    <subcellularLocation>
        <location evidence="1">Periplasm</location>
    </subcellularLocation>
</comment>
<dbReference type="PROSITE" id="PS51318">
    <property type="entry name" value="TAT"/>
    <property type="match status" value="1"/>
</dbReference>
<protein>
    <submittedName>
        <fullName evidence="6">ABC transporter substrate-binding protein</fullName>
    </submittedName>
</protein>
<evidence type="ECO:0000256" key="3">
    <source>
        <dbReference type="ARBA" id="ARBA00022729"/>
    </source>
</evidence>
<dbReference type="SUPFAM" id="SSF53850">
    <property type="entry name" value="Periplasmic binding protein-like II"/>
    <property type="match status" value="1"/>
</dbReference>
<organism evidence="6 7">
    <name type="scientific">Paracoccus jeotgali</name>
    <dbReference type="NCBI Taxonomy" id="2065379"/>
    <lineage>
        <taxon>Bacteria</taxon>
        <taxon>Pseudomonadati</taxon>
        <taxon>Pseudomonadota</taxon>
        <taxon>Alphaproteobacteria</taxon>
        <taxon>Rhodobacterales</taxon>
        <taxon>Paracoccaceae</taxon>
        <taxon>Paracoccus</taxon>
    </lineage>
</organism>
<proteinExistence type="inferred from homology"/>
<reference evidence="6 7" key="1">
    <citation type="submission" date="2017-12" db="EMBL/GenBank/DDBJ databases">
        <title>Genomic analysis of Paracoccus sp. CBA4604.</title>
        <authorList>
            <person name="Roh S.W."/>
            <person name="Kim J.Y."/>
            <person name="Kim J.S."/>
        </authorList>
    </citation>
    <scope>NUCLEOTIDE SEQUENCE [LARGE SCALE GENOMIC DNA]</scope>
    <source>
        <strain evidence="6 7">CBA4604</strain>
        <plasmid evidence="7">pcba4604-02</plasmid>
    </source>
</reference>
<dbReference type="Gene3D" id="3.90.76.10">
    <property type="entry name" value="Dipeptide-binding Protein, Domain 1"/>
    <property type="match status" value="1"/>
</dbReference>
<dbReference type="Gene3D" id="3.40.190.10">
    <property type="entry name" value="Periplasmic binding protein-like II"/>
    <property type="match status" value="1"/>
</dbReference>
<dbReference type="CDD" id="cd08515">
    <property type="entry name" value="PBP2_NikA_DppA_OppA_like_10"/>
    <property type="match status" value="1"/>
</dbReference>
<evidence type="ECO:0000256" key="4">
    <source>
        <dbReference type="SAM" id="SignalP"/>
    </source>
</evidence>
<accession>A0A2K9MMQ0</accession>